<keyword evidence="2" id="KW-1185">Reference proteome</keyword>
<evidence type="ECO:0000313" key="1">
    <source>
        <dbReference type="EMBL" id="KAJ5195318.1"/>
    </source>
</evidence>
<dbReference type="RefSeq" id="XP_058305806.1">
    <property type="nucleotide sequence ID" value="XM_058455818.1"/>
</dbReference>
<gene>
    <name evidence="1" type="ORF">N7498_008756</name>
</gene>
<organism evidence="1 2">
    <name type="scientific">Penicillium cinerascens</name>
    <dbReference type="NCBI Taxonomy" id="70096"/>
    <lineage>
        <taxon>Eukaryota</taxon>
        <taxon>Fungi</taxon>
        <taxon>Dikarya</taxon>
        <taxon>Ascomycota</taxon>
        <taxon>Pezizomycotina</taxon>
        <taxon>Eurotiomycetes</taxon>
        <taxon>Eurotiomycetidae</taxon>
        <taxon>Eurotiales</taxon>
        <taxon>Aspergillaceae</taxon>
        <taxon>Penicillium</taxon>
    </lineage>
</organism>
<sequence>MSTREKMSQEPPPPYTKYDWKEAEKYYEAFESLSLLQKLKYDYDVVKAAVHSPYVHQSPEILTRHKEFLQSASSGVKQFRRDLKKGKIPPSELERRRQCVYTAYAQAMNEIERWTEFRFDSIGGKSEGNWQRKR</sequence>
<dbReference type="Proteomes" id="UP001150904">
    <property type="component" value="Unassembled WGS sequence"/>
</dbReference>
<dbReference type="OrthoDB" id="4256587at2759"/>
<reference evidence="1" key="2">
    <citation type="journal article" date="2023" name="IMA Fungus">
        <title>Comparative genomic study of the Penicillium genus elucidates a diverse pangenome and 15 lateral gene transfer events.</title>
        <authorList>
            <person name="Petersen C."/>
            <person name="Sorensen T."/>
            <person name="Nielsen M.R."/>
            <person name="Sondergaard T.E."/>
            <person name="Sorensen J.L."/>
            <person name="Fitzpatrick D.A."/>
            <person name="Frisvad J.C."/>
            <person name="Nielsen K.L."/>
        </authorList>
    </citation>
    <scope>NUCLEOTIDE SEQUENCE</scope>
    <source>
        <strain evidence="1">IBT 15544</strain>
    </source>
</reference>
<comment type="caution">
    <text evidence="1">The sequence shown here is derived from an EMBL/GenBank/DDBJ whole genome shotgun (WGS) entry which is preliminary data.</text>
</comment>
<name>A0A9W9JEE0_9EURO</name>
<accession>A0A9W9JEE0</accession>
<dbReference type="AlphaFoldDB" id="A0A9W9JEE0"/>
<reference evidence="1" key="1">
    <citation type="submission" date="2022-12" db="EMBL/GenBank/DDBJ databases">
        <authorList>
            <person name="Petersen C."/>
        </authorList>
    </citation>
    <scope>NUCLEOTIDE SEQUENCE</scope>
    <source>
        <strain evidence="1">IBT 15544</strain>
    </source>
</reference>
<evidence type="ECO:0000313" key="2">
    <source>
        <dbReference type="Proteomes" id="UP001150904"/>
    </source>
</evidence>
<protein>
    <submittedName>
        <fullName evidence="1">Uncharacterized protein</fullName>
    </submittedName>
</protein>
<dbReference type="EMBL" id="JAPQKR010000015">
    <property type="protein sequence ID" value="KAJ5195318.1"/>
    <property type="molecule type" value="Genomic_DNA"/>
</dbReference>
<dbReference type="GeneID" id="83183119"/>
<proteinExistence type="predicted"/>